<dbReference type="EMBL" id="GL379958">
    <property type="protein sequence ID" value="EGT38475.1"/>
    <property type="molecule type" value="Genomic_DNA"/>
</dbReference>
<dbReference type="InParanoid" id="G0NVQ8"/>
<dbReference type="HOGENOM" id="CLU_027750_0_0_1"/>
<reference evidence="3" key="1">
    <citation type="submission" date="2011-07" db="EMBL/GenBank/DDBJ databases">
        <authorList>
            <consortium name="Caenorhabditis brenneri Sequencing and Analysis Consortium"/>
            <person name="Wilson R.K."/>
        </authorList>
    </citation>
    <scope>NUCLEOTIDE SEQUENCE [LARGE SCALE GENOMIC DNA]</scope>
    <source>
        <strain evidence="3">PB2801</strain>
    </source>
</reference>
<dbReference type="PANTHER" id="PTHR21503:SF48">
    <property type="entry name" value="F-BOX ASSOCIATED DOMAIN-CONTAINING PROTEIN-RELATED"/>
    <property type="match status" value="1"/>
</dbReference>
<feature type="domain" description="Sdz-33 F-box" evidence="1">
    <location>
        <begin position="216"/>
        <end position="267"/>
    </location>
</feature>
<evidence type="ECO:0000313" key="2">
    <source>
        <dbReference type="EMBL" id="EGT38475.1"/>
    </source>
</evidence>
<dbReference type="Proteomes" id="UP000008068">
    <property type="component" value="Unassembled WGS sequence"/>
</dbReference>
<accession>G0NVQ8</accession>
<dbReference type="FunCoup" id="G0NVQ8">
    <property type="interactions" value="224"/>
</dbReference>
<evidence type="ECO:0000259" key="1">
    <source>
        <dbReference type="Pfam" id="PF07735"/>
    </source>
</evidence>
<gene>
    <name evidence="2" type="ORF">CAEBREN_22401</name>
</gene>
<evidence type="ECO:0000313" key="3">
    <source>
        <dbReference type="Proteomes" id="UP000008068"/>
    </source>
</evidence>
<dbReference type="Pfam" id="PF07735">
    <property type="entry name" value="FBA_2"/>
    <property type="match status" value="1"/>
</dbReference>
<dbReference type="OrthoDB" id="10673620at2759"/>
<name>G0NVQ8_CAEBE</name>
<organism evidence="3">
    <name type="scientific">Caenorhabditis brenneri</name>
    <name type="common">Nematode worm</name>
    <dbReference type="NCBI Taxonomy" id="135651"/>
    <lineage>
        <taxon>Eukaryota</taxon>
        <taxon>Metazoa</taxon>
        <taxon>Ecdysozoa</taxon>
        <taxon>Nematoda</taxon>
        <taxon>Chromadorea</taxon>
        <taxon>Rhabditida</taxon>
        <taxon>Rhabditina</taxon>
        <taxon>Rhabditomorpha</taxon>
        <taxon>Rhabditoidea</taxon>
        <taxon>Rhabditidae</taxon>
        <taxon>Peloderinae</taxon>
        <taxon>Caenorhabditis</taxon>
    </lineage>
</organism>
<dbReference type="InterPro" id="IPR012885">
    <property type="entry name" value="F-box_Sdz-33"/>
</dbReference>
<dbReference type="PANTHER" id="PTHR21503">
    <property type="entry name" value="F-BOX-CONTAINING HYPOTHETICAL PROTEIN C.ELEGANS"/>
    <property type="match status" value="1"/>
</dbReference>
<dbReference type="AlphaFoldDB" id="G0NVQ8"/>
<sequence length="340" mass="39341">MAEVRRIRLLKFPYLVYQRVIKLMNPMAQLDISQCSKKMKNSVKHCFTTGNYSMHLSMLEFLLFSIYTPDQTVRSDFSISEADVRNPLDEDVTTFRRKIGKNHRVLCHLRDDEPVLDTFWADMVVGAKEIYKELIEVFGIPLNSVEVDLDKFKDYATMLRWLNKVDVQSWVFTATSIPDSEFVYLIEHVVTQKSVKIDIRPSGGFKMSTAKVKIGHLKLQNSHWITLKNLQALKSVTIDLNNVVLTDEMMNKFLKEFANPNLEYLKLRFDGILNVEKVLEGLETEKVGDKDVREYRKHGIQIDNKDAFNIRLGNGNVCSIGFKDSIEAGFQTMEIIVWKD</sequence>
<keyword evidence="3" id="KW-1185">Reference proteome</keyword>
<protein>
    <recommendedName>
        <fullName evidence="1">Sdz-33 F-box domain-containing protein</fullName>
    </recommendedName>
</protein>
<dbReference type="OMA" id="RIDYTHW"/>
<proteinExistence type="predicted"/>